<protein>
    <submittedName>
        <fullName evidence="1">Uncharacterized protein</fullName>
    </submittedName>
</protein>
<name>A0A561DYR8_9BACI</name>
<dbReference type="EMBL" id="VIVN01000001">
    <property type="protein sequence ID" value="TWE08462.1"/>
    <property type="molecule type" value="Genomic_DNA"/>
</dbReference>
<dbReference type="Proteomes" id="UP000319671">
    <property type="component" value="Unassembled WGS sequence"/>
</dbReference>
<dbReference type="RefSeq" id="WP_144562144.1">
    <property type="nucleotide sequence ID" value="NZ_VIVN01000001.1"/>
</dbReference>
<proteinExistence type="predicted"/>
<sequence>MKNNPSGCKGITKENRNVGYKFPLIILIDKKYVEISNKMVMKTMLEYSDIREKHKYRKRYINPSGLIKKIVK</sequence>
<gene>
    <name evidence="1" type="ORF">FB550_101485</name>
</gene>
<organism evidence="1 2">
    <name type="scientific">Neobacillus bataviensis</name>
    <dbReference type="NCBI Taxonomy" id="220685"/>
    <lineage>
        <taxon>Bacteria</taxon>
        <taxon>Bacillati</taxon>
        <taxon>Bacillota</taxon>
        <taxon>Bacilli</taxon>
        <taxon>Bacillales</taxon>
        <taxon>Bacillaceae</taxon>
        <taxon>Neobacillus</taxon>
    </lineage>
</organism>
<accession>A0A561DYR8</accession>
<comment type="caution">
    <text evidence="1">The sequence shown here is derived from an EMBL/GenBank/DDBJ whole genome shotgun (WGS) entry which is preliminary data.</text>
</comment>
<evidence type="ECO:0000313" key="2">
    <source>
        <dbReference type="Proteomes" id="UP000319671"/>
    </source>
</evidence>
<evidence type="ECO:0000313" key="1">
    <source>
        <dbReference type="EMBL" id="TWE08462.1"/>
    </source>
</evidence>
<dbReference type="AlphaFoldDB" id="A0A561DYR8"/>
<reference evidence="1 2" key="1">
    <citation type="submission" date="2019-06" db="EMBL/GenBank/DDBJ databases">
        <title>Sorghum-associated microbial communities from plants grown in Nebraska, USA.</title>
        <authorList>
            <person name="Schachtman D."/>
        </authorList>
    </citation>
    <scope>NUCLEOTIDE SEQUENCE [LARGE SCALE GENOMIC DNA]</scope>
    <source>
        <strain evidence="1 2">2482</strain>
    </source>
</reference>
<keyword evidence="2" id="KW-1185">Reference proteome</keyword>